<dbReference type="PANTHER" id="PTHR41813:SF2">
    <property type="entry name" value="REGULATOR PAB1642, PUTATIVE (AFU_ORTHOLOGUE AFUA_3G11955)-RELATED"/>
    <property type="match status" value="1"/>
</dbReference>
<dbReference type="GO" id="GO:0006772">
    <property type="term" value="P:thiamine metabolic process"/>
    <property type="evidence" value="ECO:0007669"/>
    <property type="project" value="UniProtKB-ARBA"/>
</dbReference>
<proteinExistence type="predicted"/>
<organism evidence="2 3">
    <name type="scientific">Sanghuangporus baumii</name>
    <name type="common">Phellinus baumii</name>
    <dbReference type="NCBI Taxonomy" id="108892"/>
    <lineage>
        <taxon>Eukaryota</taxon>
        <taxon>Fungi</taxon>
        <taxon>Dikarya</taxon>
        <taxon>Basidiomycota</taxon>
        <taxon>Agaricomycotina</taxon>
        <taxon>Agaricomycetes</taxon>
        <taxon>Hymenochaetales</taxon>
        <taxon>Hymenochaetaceae</taxon>
        <taxon>Sanghuangporus</taxon>
    </lineage>
</organism>
<evidence type="ECO:0000313" key="2">
    <source>
        <dbReference type="EMBL" id="OCB89400.1"/>
    </source>
</evidence>
<dbReference type="SUPFAM" id="SSF48613">
    <property type="entry name" value="Heme oxygenase-like"/>
    <property type="match status" value="1"/>
</dbReference>
<keyword evidence="3" id="KW-1185">Reference proteome</keyword>
<dbReference type="InterPro" id="IPR004305">
    <property type="entry name" value="Thiaminase-2/PQQC"/>
</dbReference>
<evidence type="ECO:0000313" key="3">
    <source>
        <dbReference type="Proteomes" id="UP000757232"/>
    </source>
</evidence>
<sequence>MHCKHRHSPQKLAPIQGRKNLFVGLIKRKKRISSLLLSVTDISKYNSATQHPFLEAARAGSLDERLLSLWLSQDRIYAAHAYPRFIGSLIAKIPFASHHAIDSEAEALNQRILSVLSYSLQNVVREARFFLDTARKYGLDLGCWKERAATKAYCAEMAHVASWASLEEGLVFLWAMEKLYLDSWAFVSNGLSKQGDSRDVASHAVREFASNWTNEKFVNFVDDLRSIVDCLNLEVGSELWKRVQTVWDRVIELETDFWPESGEENQV</sequence>
<feature type="domain" description="Thiaminase-2/PQQC" evidence="1">
    <location>
        <begin position="45"/>
        <end position="260"/>
    </location>
</feature>
<dbReference type="EMBL" id="LNZH02000157">
    <property type="protein sequence ID" value="OCB89400.1"/>
    <property type="molecule type" value="Genomic_DNA"/>
</dbReference>
<dbReference type="InterPro" id="IPR053261">
    <property type="entry name" value="Polyketide-peptide_reg"/>
</dbReference>
<gene>
    <name evidence="2" type="ORF">A7U60_g3491</name>
</gene>
<protein>
    <submittedName>
        <fullName evidence="2">Heme oxygenase-like protein</fullName>
    </submittedName>
</protein>
<accession>A0A9Q5N6V9</accession>
<dbReference type="Pfam" id="PF03070">
    <property type="entry name" value="TENA_THI-4"/>
    <property type="match status" value="1"/>
</dbReference>
<dbReference type="Gene3D" id="1.20.910.10">
    <property type="entry name" value="Heme oxygenase-like"/>
    <property type="match status" value="1"/>
</dbReference>
<dbReference type="OrthoDB" id="37730at2759"/>
<dbReference type="InterPro" id="IPR016084">
    <property type="entry name" value="Haem_Oase-like_multi-hlx"/>
</dbReference>
<dbReference type="Proteomes" id="UP000757232">
    <property type="component" value="Unassembled WGS sequence"/>
</dbReference>
<dbReference type="AlphaFoldDB" id="A0A9Q5N6V9"/>
<dbReference type="PANTHER" id="PTHR41813">
    <property type="entry name" value="REGULATOR PAB1642, PUTATIVE (AFU_ORTHOLOGUE AFUA_3G11955)-RELATED"/>
    <property type="match status" value="1"/>
</dbReference>
<evidence type="ECO:0000259" key="1">
    <source>
        <dbReference type="Pfam" id="PF03070"/>
    </source>
</evidence>
<reference evidence="2" key="1">
    <citation type="submission" date="2016-06" db="EMBL/GenBank/DDBJ databases">
        <title>Draft Genome sequence of the fungus Inonotus baumii.</title>
        <authorList>
            <person name="Zhu H."/>
            <person name="Lin W."/>
        </authorList>
    </citation>
    <scope>NUCLEOTIDE SEQUENCE</scope>
    <source>
        <strain evidence="2">821</strain>
    </source>
</reference>
<name>A0A9Q5N6V9_SANBA</name>
<dbReference type="CDD" id="cd19357">
    <property type="entry name" value="TenA_E_At3g16990-like"/>
    <property type="match status" value="1"/>
</dbReference>
<comment type="caution">
    <text evidence="2">The sequence shown here is derived from an EMBL/GenBank/DDBJ whole genome shotgun (WGS) entry which is preliminary data.</text>
</comment>